<dbReference type="InterPro" id="IPR001734">
    <property type="entry name" value="Na/solute_symporter"/>
</dbReference>
<organism evidence="15 16">
    <name type="scientific">Salinisphaera orenii MK-B5</name>
    <dbReference type="NCBI Taxonomy" id="856730"/>
    <lineage>
        <taxon>Bacteria</taxon>
        <taxon>Pseudomonadati</taxon>
        <taxon>Pseudomonadota</taxon>
        <taxon>Gammaproteobacteria</taxon>
        <taxon>Salinisphaerales</taxon>
        <taxon>Salinisphaeraceae</taxon>
        <taxon>Salinisphaera</taxon>
    </lineage>
</organism>
<feature type="transmembrane region" description="Helical" evidence="14">
    <location>
        <begin position="400"/>
        <end position="424"/>
    </location>
</feature>
<evidence type="ECO:0000256" key="7">
    <source>
        <dbReference type="ARBA" id="ARBA00022989"/>
    </source>
</evidence>
<proteinExistence type="inferred from homology"/>
<evidence type="ECO:0000313" key="16">
    <source>
        <dbReference type="Proteomes" id="UP000283993"/>
    </source>
</evidence>
<feature type="transmembrane region" description="Helical" evidence="14">
    <location>
        <begin position="241"/>
        <end position="259"/>
    </location>
</feature>
<sequence length="505" mass="52871">MFDNWMWLNWSLMGLSFAVLIGLGIRAARIADSGDESGFLIAGRSLGPFVGAATIMATGYSGWGFVGSPGVAYEYGAIEVLGNFLFGPAFVLAILFFAQFLRARAQAIGCCTIPEYIAREHGAGRWVNVLQAISAVIIVVLLLVFLVSQIKAVGLLGARWLDIDLAASATLMIAVVVLYTLLGGLAAVAWTDTIMLCGMMLAAVVIVGQMLGDTSIGGLIAELRAIDPALVDPQDSGPYGASRGSVFTILAYATLWAAVLPYMGMRFMAFRSDVKMRTVALYAAPMGVVLSLVPLVGLYVRARVGGLDDSDEAMPVYLTTFLHPAVGAVITLCILFAMKSTANSILHTVSSAVSHDLRQALFPHRTFSASATLWINRGAVAVLGVLALVLMLYAPPFLLSWLGILGTGTLLAATVAPVFVSVFWRGNAYGALASMLTGTLTSGGLLLFSGAGWMIGPLAGCAVATVAYVAVSWSTFSIQPRVDAGVADRSDAAVPSPAAGRLARG</sequence>
<dbReference type="GO" id="GO:0005886">
    <property type="term" value="C:plasma membrane"/>
    <property type="evidence" value="ECO:0007669"/>
    <property type="project" value="UniProtKB-SubCell"/>
</dbReference>
<feature type="transmembrane region" description="Helical" evidence="14">
    <location>
        <begin position="454"/>
        <end position="471"/>
    </location>
</feature>
<feature type="transmembrane region" description="Helical" evidence="14">
    <location>
        <begin position="167"/>
        <end position="188"/>
    </location>
</feature>
<keyword evidence="3" id="KW-0813">Transport</keyword>
<feature type="transmembrane region" description="Helical" evidence="14">
    <location>
        <begin position="46"/>
        <end position="63"/>
    </location>
</feature>
<keyword evidence="9" id="KW-0406">Ion transport</keyword>
<dbReference type="Gene3D" id="1.20.1730.10">
    <property type="entry name" value="Sodium/glucose cotransporter"/>
    <property type="match status" value="1"/>
</dbReference>
<dbReference type="InterPro" id="IPR038377">
    <property type="entry name" value="Na/Glc_symporter_sf"/>
</dbReference>
<dbReference type="PROSITE" id="PS50283">
    <property type="entry name" value="NA_SOLUT_SYMP_3"/>
    <property type="match status" value="1"/>
</dbReference>
<dbReference type="PANTHER" id="PTHR48086">
    <property type="entry name" value="SODIUM/PROLINE SYMPORTER-RELATED"/>
    <property type="match status" value="1"/>
</dbReference>
<keyword evidence="8" id="KW-0915">Sodium</keyword>
<accession>A0A423PN59</accession>
<feature type="transmembrane region" description="Helical" evidence="14">
    <location>
        <begin position="200"/>
        <end position="221"/>
    </location>
</feature>
<keyword evidence="11" id="KW-0739">Sodium transport</keyword>
<evidence type="ECO:0000256" key="8">
    <source>
        <dbReference type="ARBA" id="ARBA00023053"/>
    </source>
</evidence>
<dbReference type="InterPro" id="IPR050277">
    <property type="entry name" value="Sodium:Solute_Symporter"/>
</dbReference>
<evidence type="ECO:0000256" key="9">
    <source>
        <dbReference type="ARBA" id="ARBA00023065"/>
    </source>
</evidence>
<evidence type="ECO:0000256" key="6">
    <source>
        <dbReference type="ARBA" id="ARBA00022847"/>
    </source>
</evidence>
<keyword evidence="6" id="KW-0769">Symport</keyword>
<evidence type="ECO:0000256" key="11">
    <source>
        <dbReference type="ARBA" id="ARBA00023201"/>
    </source>
</evidence>
<evidence type="ECO:0000256" key="5">
    <source>
        <dbReference type="ARBA" id="ARBA00022692"/>
    </source>
</evidence>
<dbReference type="Proteomes" id="UP000283993">
    <property type="component" value="Unassembled WGS sequence"/>
</dbReference>
<dbReference type="EMBL" id="AYKH01000016">
    <property type="protein sequence ID" value="ROO27019.1"/>
    <property type="molecule type" value="Genomic_DNA"/>
</dbReference>
<comment type="catalytic activity">
    <reaction evidence="12">
        <text>L-proline(in) + Na(+)(in) = L-proline(out) + Na(+)(out)</text>
        <dbReference type="Rhea" id="RHEA:28967"/>
        <dbReference type="ChEBI" id="CHEBI:29101"/>
        <dbReference type="ChEBI" id="CHEBI:60039"/>
    </reaction>
</comment>
<gene>
    <name evidence="15" type="ORF">SAOR_09385</name>
</gene>
<keyword evidence="4" id="KW-1003">Cell membrane</keyword>
<evidence type="ECO:0000256" key="10">
    <source>
        <dbReference type="ARBA" id="ARBA00023136"/>
    </source>
</evidence>
<dbReference type="RefSeq" id="WP_123631202.1">
    <property type="nucleotide sequence ID" value="NZ_AYKH01000016.1"/>
</dbReference>
<feature type="transmembrane region" description="Helical" evidence="14">
    <location>
        <begin position="431"/>
        <end position="448"/>
    </location>
</feature>
<comment type="similarity">
    <text evidence="2 13">Belongs to the sodium:solute symporter (SSF) (TC 2.A.21) family.</text>
</comment>
<keyword evidence="5 14" id="KW-0812">Transmembrane</keyword>
<evidence type="ECO:0000256" key="14">
    <source>
        <dbReference type="SAM" id="Phobius"/>
    </source>
</evidence>
<dbReference type="GO" id="GO:0015293">
    <property type="term" value="F:symporter activity"/>
    <property type="evidence" value="ECO:0007669"/>
    <property type="project" value="UniProtKB-KW"/>
</dbReference>
<keyword evidence="16" id="KW-1185">Reference proteome</keyword>
<feature type="transmembrane region" description="Helical" evidence="14">
    <location>
        <begin position="374"/>
        <end position="394"/>
    </location>
</feature>
<feature type="transmembrane region" description="Helical" evidence="14">
    <location>
        <begin position="320"/>
        <end position="338"/>
    </location>
</feature>
<evidence type="ECO:0000256" key="13">
    <source>
        <dbReference type="RuleBase" id="RU362091"/>
    </source>
</evidence>
<feature type="transmembrane region" description="Helical" evidence="14">
    <location>
        <begin position="6"/>
        <end position="25"/>
    </location>
</feature>
<evidence type="ECO:0000256" key="2">
    <source>
        <dbReference type="ARBA" id="ARBA00006434"/>
    </source>
</evidence>
<reference evidence="15 16" key="1">
    <citation type="submission" date="2013-10" db="EMBL/GenBank/DDBJ databases">
        <title>Salinisphaera orenii MK-B5 Genome Sequencing.</title>
        <authorList>
            <person name="Lai Q."/>
            <person name="Li C."/>
            <person name="Shao Z."/>
        </authorList>
    </citation>
    <scope>NUCLEOTIDE SEQUENCE [LARGE SCALE GENOMIC DNA]</scope>
    <source>
        <strain evidence="15 16">MK-B5</strain>
    </source>
</reference>
<evidence type="ECO:0000256" key="3">
    <source>
        <dbReference type="ARBA" id="ARBA00022448"/>
    </source>
</evidence>
<dbReference type="PANTHER" id="PTHR48086:SF3">
    <property type="entry name" value="SODIUM_PROLINE SYMPORTER"/>
    <property type="match status" value="1"/>
</dbReference>
<dbReference type="Pfam" id="PF00474">
    <property type="entry name" value="SSF"/>
    <property type="match status" value="1"/>
</dbReference>
<protein>
    <submittedName>
        <fullName evidence="15">Sodium:solute symporter</fullName>
    </submittedName>
</protein>
<evidence type="ECO:0000256" key="4">
    <source>
        <dbReference type="ARBA" id="ARBA00022475"/>
    </source>
</evidence>
<name>A0A423PN59_9GAMM</name>
<keyword evidence="10 14" id="KW-0472">Membrane</keyword>
<comment type="subcellular location">
    <subcellularLocation>
        <location evidence="1">Cell membrane</location>
        <topology evidence="1">Multi-pass membrane protein</topology>
    </subcellularLocation>
</comment>
<feature type="transmembrane region" description="Helical" evidence="14">
    <location>
        <begin position="126"/>
        <end position="147"/>
    </location>
</feature>
<dbReference type="GO" id="GO:0006814">
    <property type="term" value="P:sodium ion transport"/>
    <property type="evidence" value="ECO:0007669"/>
    <property type="project" value="UniProtKB-KW"/>
</dbReference>
<keyword evidence="7 14" id="KW-1133">Transmembrane helix</keyword>
<feature type="transmembrane region" description="Helical" evidence="14">
    <location>
        <begin position="75"/>
        <end position="98"/>
    </location>
</feature>
<evidence type="ECO:0000313" key="15">
    <source>
        <dbReference type="EMBL" id="ROO27019.1"/>
    </source>
</evidence>
<evidence type="ECO:0000256" key="1">
    <source>
        <dbReference type="ARBA" id="ARBA00004651"/>
    </source>
</evidence>
<comment type="caution">
    <text evidence="15">The sequence shown here is derived from an EMBL/GenBank/DDBJ whole genome shotgun (WGS) entry which is preliminary data.</text>
</comment>
<feature type="transmembrane region" description="Helical" evidence="14">
    <location>
        <begin position="279"/>
        <end position="300"/>
    </location>
</feature>
<dbReference type="AlphaFoldDB" id="A0A423PN59"/>
<evidence type="ECO:0000256" key="12">
    <source>
        <dbReference type="ARBA" id="ARBA00033708"/>
    </source>
</evidence>